<dbReference type="EMBL" id="CSBK01001806">
    <property type="protein sequence ID" value="COZ16586.1"/>
    <property type="molecule type" value="Genomic_DNA"/>
</dbReference>
<reference evidence="2" key="1">
    <citation type="submission" date="2015-03" db="EMBL/GenBank/DDBJ databases">
        <authorList>
            <consortium name="Pathogen Informatics"/>
        </authorList>
    </citation>
    <scope>NUCLEOTIDE SEQUENCE [LARGE SCALE GENOMIC DNA]</scope>
    <source>
        <strain evidence="2">N09902308</strain>
    </source>
</reference>
<organism evidence="1 2">
    <name type="scientific">Mycobacterium tuberculosis</name>
    <dbReference type="NCBI Taxonomy" id="1773"/>
    <lineage>
        <taxon>Bacteria</taxon>
        <taxon>Bacillati</taxon>
        <taxon>Actinomycetota</taxon>
        <taxon>Actinomycetes</taxon>
        <taxon>Mycobacteriales</taxon>
        <taxon>Mycobacteriaceae</taxon>
        <taxon>Mycobacterium</taxon>
        <taxon>Mycobacterium tuberculosis complex</taxon>
    </lineage>
</organism>
<evidence type="ECO:0000313" key="1">
    <source>
        <dbReference type="EMBL" id="COZ16586.1"/>
    </source>
</evidence>
<sequence length="123" mass="12953">MTARSHSSGIPGIQAHFSRPFLMTTTVMTVSAIPASNWLAMPNSGNSVLMPPSGSVTPSSRMLPHAATTTKLQAHAPGRQLGFCSLRSTPPKLPSASEIMKRAALVPASTVVRMNRASNMIAK</sequence>
<dbReference type="Proteomes" id="UP000039021">
    <property type="component" value="Unassembled WGS sequence"/>
</dbReference>
<name>A0A916PCM1_MYCTX</name>
<gene>
    <name evidence="1" type="ORF">ERS007739_03462</name>
</gene>
<protein>
    <submittedName>
        <fullName evidence="1">Uncharacterized protein</fullName>
    </submittedName>
</protein>
<evidence type="ECO:0000313" key="2">
    <source>
        <dbReference type="Proteomes" id="UP000039021"/>
    </source>
</evidence>
<dbReference type="AlphaFoldDB" id="A0A916PCM1"/>
<comment type="caution">
    <text evidence="1">The sequence shown here is derived from an EMBL/GenBank/DDBJ whole genome shotgun (WGS) entry which is preliminary data.</text>
</comment>
<proteinExistence type="predicted"/>
<accession>A0A916PCM1</accession>